<dbReference type="Proteomes" id="UP000812287">
    <property type="component" value="Unassembled WGS sequence"/>
</dbReference>
<gene>
    <name evidence="2" type="ORF">BT62DRAFT_925288</name>
</gene>
<dbReference type="OrthoDB" id="3066311at2759"/>
<feature type="region of interest" description="Disordered" evidence="1">
    <location>
        <begin position="240"/>
        <end position="268"/>
    </location>
</feature>
<organism evidence="2 3">
    <name type="scientific">Guyanagaster necrorhizus</name>
    <dbReference type="NCBI Taxonomy" id="856835"/>
    <lineage>
        <taxon>Eukaryota</taxon>
        <taxon>Fungi</taxon>
        <taxon>Dikarya</taxon>
        <taxon>Basidiomycota</taxon>
        <taxon>Agaricomycotina</taxon>
        <taxon>Agaricomycetes</taxon>
        <taxon>Agaricomycetidae</taxon>
        <taxon>Agaricales</taxon>
        <taxon>Marasmiineae</taxon>
        <taxon>Physalacriaceae</taxon>
        <taxon>Guyanagaster</taxon>
    </lineage>
</organism>
<feature type="compositionally biased region" description="Low complexity" evidence="1">
    <location>
        <begin position="240"/>
        <end position="261"/>
    </location>
</feature>
<evidence type="ECO:0000313" key="2">
    <source>
        <dbReference type="EMBL" id="KAG7452746.1"/>
    </source>
</evidence>
<dbReference type="EMBL" id="MU250523">
    <property type="protein sequence ID" value="KAG7452746.1"/>
    <property type="molecule type" value="Genomic_DNA"/>
</dbReference>
<proteinExistence type="predicted"/>
<dbReference type="RefSeq" id="XP_043046246.1">
    <property type="nucleotide sequence ID" value="XM_043184770.1"/>
</dbReference>
<feature type="region of interest" description="Disordered" evidence="1">
    <location>
        <begin position="287"/>
        <end position="316"/>
    </location>
</feature>
<protein>
    <submittedName>
        <fullName evidence="2">Uncharacterized protein</fullName>
    </submittedName>
</protein>
<reference evidence="2" key="1">
    <citation type="submission" date="2020-11" db="EMBL/GenBank/DDBJ databases">
        <title>Adaptations for nitrogen fixation in a non-lichenized fungal sporocarp promotes dispersal by wood-feeding termites.</title>
        <authorList>
            <consortium name="DOE Joint Genome Institute"/>
            <person name="Koch R.A."/>
            <person name="Yoon G."/>
            <person name="Arayal U."/>
            <person name="Lail K."/>
            <person name="Amirebrahimi M."/>
            <person name="Labutti K."/>
            <person name="Lipzen A."/>
            <person name="Riley R."/>
            <person name="Barry K."/>
            <person name="Henrissat B."/>
            <person name="Grigoriev I.V."/>
            <person name="Herr J.R."/>
            <person name="Aime M.C."/>
        </authorList>
    </citation>
    <scope>NUCLEOTIDE SEQUENCE</scope>
    <source>
        <strain evidence="2">MCA 3950</strain>
    </source>
</reference>
<accession>A0A9P7W3I5</accession>
<feature type="compositionally biased region" description="Basic and acidic residues" evidence="1">
    <location>
        <begin position="287"/>
        <end position="297"/>
    </location>
</feature>
<name>A0A9P7W3I5_9AGAR</name>
<evidence type="ECO:0000313" key="3">
    <source>
        <dbReference type="Proteomes" id="UP000812287"/>
    </source>
</evidence>
<dbReference type="GeneID" id="66107067"/>
<keyword evidence="3" id="KW-1185">Reference proteome</keyword>
<feature type="region of interest" description="Disordered" evidence="1">
    <location>
        <begin position="183"/>
        <end position="225"/>
    </location>
</feature>
<sequence>MEWTEVGKARYRSKEKHSAHVIGEFTLFFTITISFQASKALMPIPPFSMSAARFPPAPPSSPAMMRPNVVVFPPEEDQEEPFCCYDPDDPVDHDSNILADALHRLPPSHNTAEFLLDDLDIDILVDNDPADDSEIYQVIRVSRHHSCSPASPLSSSELPQQKRSTTSFFKAVKALIRPKAQPVLPPPLRVRQSNSSLYNKFPHPDDEEKEDVDLRAPSPSPTTRSYMTRHFSMLKIFSSSSPSLPSMSRTSDSSSSSSSGPDTPVDTEPMKITSIFSLHRFPSFRREKSSAKSRVKESVLVPQIYQPPPAPSPMLDADTSIEMQLDSLHFDDLSFDPSRF</sequence>
<evidence type="ECO:0000256" key="1">
    <source>
        <dbReference type="SAM" id="MobiDB-lite"/>
    </source>
</evidence>
<dbReference type="AlphaFoldDB" id="A0A9P7W3I5"/>
<comment type="caution">
    <text evidence="2">The sequence shown here is derived from an EMBL/GenBank/DDBJ whole genome shotgun (WGS) entry which is preliminary data.</text>
</comment>